<dbReference type="OrthoDB" id="9811239at2"/>
<dbReference type="STRING" id="758820.SAMN00777080_4232"/>
<dbReference type="RefSeq" id="WP_084122451.1">
    <property type="nucleotide sequence ID" value="NZ_LT838813.1"/>
</dbReference>
<sequence>MRKPKVLLVTPSFQSFVQQDIIFLSKNFDLTIDSYNWKRKELAPIYMVQQFFNVLININNMDLILVHFGGYWSFFPSLLGKMFQKPVYIILHGTDCAAIPELNYGSLRIPLLKWFCKKSYDWATRLLPVSHSLVSSGNDFFQKGLTIKNGFKHHFPFLKTPYYVIPNGFDPEFWKPNQNLSKSPITFLAVLSSEQYILKGGDLIMELAKRFPECIFKIAGMNKPEFFNLTTENVHFLGNLNAEKLKAEYQKVNFYFQLSVFEGFGCALCEAMLCGCTPIGSKVNIIPEIIGETGYILEYRDINLLEKLIRKIIELPQTYQVNLKARERIIEKYSLENRKKMLLSSLTFE</sequence>
<dbReference type="PANTHER" id="PTHR46401:SF2">
    <property type="entry name" value="GLYCOSYLTRANSFERASE WBBK-RELATED"/>
    <property type="match status" value="1"/>
</dbReference>
<evidence type="ECO:0000313" key="3">
    <source>
        <dbReference type="EMBL" id="SMD45575.1"/>
    </source>
</evidence>
<dbReference type="GO" id="GO:0009103">
    <property type="term" value="P:lipopolysaccharide biosynthetic process"/>
    <property type="evidence" value="ECO:0007669"/>
    <property type="project" value="TreeGrafter"/>
</dbReference>
<evidence type="ECO:0000256" key="1">
    <source>
        <dbReference type="ARBA" id="ARBA00022679"/>
    </source>
</evidence>
<dbReference type="Proteomes" id="UP000192333">
    <property type="component" value="Chromosome I"/>
</dbReference>
<dbReference type="GO" id="GO:0016757">
    <property type="term" value="F:glycosyltransferase activity"/>
    <property type="evidence" value="ECO:0007669"/>
    <property type="project" value="InterPro"/>
</dbReference>
<gene>
    <name evidence="3" type="ORF">SAMN00777080_4232</name>
</gene>
<dbReference type="PANTHER" id="PTHR46401">
    <property type="entry name" value="GLYCOSYLTRANSFERASE WBBK-RELATED"/>
    <property type="match status" value="1"/>
</dbReference>
<dbReference type="EMBL" id="LT838813">
    <property type="protein sequence ID" value="SMD45575.1"/>
    <property type="molecule type" value="Genomic_DNA"/>
</dbReference>
<proteinExistence type="predicted"/>
<dbReference type="SUPFAM" id="SSF53756">
    <property type="entry name" value="UDP-Glycosyltransferase/glycogen phosphorylase"/>
    <property type="match status" value="1"/>
</dbReference>
<keyword evidence="1 3" id="KW-0808">Transferase</keyword>
<dbReference type="Pfam" id="PF00534">
    <property type="entry name" value="Glycos_transf_1"/>
    <property type="match status" value="1"/>
</dbReference>
<evidence type="ECO:0000259" key="2">
    <source>
        <dbReference type="Pfam" id="PF00534"/>
    </source>
</evidence>
<dbReference type="AlphaFoldDB" id="A0A1W2H9K7"/>
<feature type="domain" description="Glycosyl transferase family 1" evidence="2">
    <location>
        <begin position="186"/>
        <end position="330"/>
    </location>
</feature>
<dbReference type="InterPro" id="IPR001296">
    <property type="entry name" value="Glyco_trans_1"/>
</dbReference>
<organism evidence="3 4">
    <name type="scientific">Aquiflexum balticum DSM 16537</name>
    <dbReference type="NCBI Taxonomy" id="758820"/>
    <lineage>
        <taxon>Bacteria</taxon>
        <taxon>Pseudomonadati</taxon>
        <taxon>Bacteroidota</taxon>
        <taxon>Cytophagia</taxon>
        <taxon>Cytophagales</taxon>
        <taxon>Cyclobacteriaceae</taxon>
        <taxon>Aquiflexum</taxon>
    </lineage>
</organism>
<accession>A0A1W2H9K7</accession>
<name>A0A1W2H9K7_9BACT</name>
<protein>
    <submittedName>
        <fullName evidence="3">Glycosyltransferase involved in cell wall bisynthesis</fullName>
    </submittedName>
</protein>
<dbReference type="CDD" id="cd03801">
    <property type="entry name" value="GT4_PimA-like"/>
    <property type="match status" value="1"/>
</dbReference>
<keyword evidence="4" id="KW-1185">Reference proteome</keyword>
<reference evidence="4" key="1">
    <citation type="submission" date="2017-04" db="EMBL/GenBank/DDBJ databases">
        <authorList>
            <person name="Varghese N."/>
            <person name="Submissions S."/>
        </authorList>
    </citation>
    <scope>NUCLEOTIDE SEQUENCE [LARGE SCALE GENOMIC DNA]</scope>
    <source>
        <strain evidence="4">DSM 16537</strain>
    </source>
</reference>
<dbReference type="Gene3D" id="3.40.50.2000">
    <property type="entry name" value="Glycogen Phosphorylase B"/>
    <property type="match status" value="2"/>
</dbReference>
<evidence type="ECO:0000313" key="4">
    <source>
        <dbReference type="Proteomes" id="UP000192333"/>
    </source>
</evidence>